<dbReference type="RefSeq" id="XP_060426166.1">
    <property type="nucleotide sequence ID" value="XM_060580646.1"/>
</dbReference>
<evidence type="ECO:0000313" key="2">
    <source>
        <dbReference type="EMBL" id="KAK1672163.1"/>
    </source>
</evidence>
<sequence>MDEYRQTLAMLKTFKAPLTLVIAGNHDFSLDHTAFKAKIEEANRINGFPIEADLVEREFGGYGLARKLFADAKKDGIILLDEGTHDFALANGGKLRVYSSPYTPSSSSSEGWGFPYNESEGHKFEFQMDTDIVMTHGPPRGVMDMSADKKRIGCPDLFAAVNVTWRPEISDKPSHFSDVDHEKSQLVGNLTSLGGTREQRLELYKEHRYCSAGSLRNNMSSSELKSTMFVNAALKEGGELQHYPWIIDIDIPRSESGVAPKTERKRRREESPQELKEARKLSNRS</sequence>
<name>A0AAJ0AGT0_9PEZI</name>
<feature type="compositionally biased region" description="Basic and acidic residues" evidence="1">
    <location>
        <begin position="268"/>
        <end position="285"/>
    </location>
</feature>
<proteinExistence type="predicted"/>
<dbReference type="SUPFAM" id="SSF56300">
    <property type="entry name" value="Metallo-dependent phosphatases"/>
    <property type="match status" value="1"/>
</dbReference>
<evidence type="ECO:0000313" key="3">
    <source>
        <dbReference type="Proteomes" id="UP001224890"/>
    </source>
</evidence>
<gene>
    <name evidence="2" type="ORF">BDP55DRAFT_751614</name>
</gene>
<organism evidence="2 3">
    <name type="scientific">Colletotrichum godetiae</name>
    <dbReference type="NCBI Taxonomy" id="1209918"/>
    <lineage>
        <taxon>Eukaryota</taxon>
        <taxon>Fungi</taxon>
        <taxon>Dikarya</taxon>
        <taxon>Ascomycota</taxon>
        <taxon>Pezizomycotina</taxon>
        <taxon>Sordariomycetes</taxon>
        <taxon>Hypocreomycetidae</taxon>
        <taxon>Glomerellales</taxon>
        <taxon>Glomerellaceae</taxon>
        <taxon>Colletotrichum</taxon>
        <taxon>Colletotrichum acutatum species complex</taxon>
    </lineage>
</organism>
<dbReference type="InterPro" id="IPR029052">
    <property type="entry name" value="Metallo-depent_PP-like"/>
</dbReference>
<protein>
    <recommendedName>
        <fullName evidence="4">Calcineurin-like phosphoesterase domain-containing protein</fullName>
    </recommendedName>
</protein>
<evidence type="ECO:0000256" key="1">
    <source>
        <dbReference type="SAM" id="MobiDB-lite"/>
    </source>
</evidence>
<dbReference type="AlphaFoldDB" id="A0AAJ0AGT0"/>
<dbReference type="PANTHER" id="PTHR12905">
    <property type="entry name" value="METALLOPHOSPHOESTERASE"/>
    <property type="match status" value="1"/>
</dbReference>
<dbReference type="Gene3D" id="3.60.21.10">
    <property type="match status" value="1"/>
</dbReference>
<feature type="region of interest" description="Disordered" evidence="1">
    <location>
        <begin position="256"/>
        <end position="285"/>
    </location>
</feature>
<dbReference type="GeneID" id="85465172"/>
<evidence type="ECO:0008006" key="4">
    <source>
        <dbReference type="Google" id="ProtNLM"/>
    </source>
</evidence>
<comment type="caution">
    <text evidence="2">The sequence shown here is derived from an EMBL/GenBank/DDBJ whole genome shotgun (WGS) entry which is preliminary data.</text>
</comment>
<dbReference type="Proteomes" id="UP001224890">
    <property type="component" value="Unassembled WGS sequence"/>
</dbReference>
<dbReference type="EMBL" id="JAHMHR010000040">
    <property type="protein sequence ID" value="KAK1672163.1"/>
    <property type="molecule type" value="Genomic_DNA"/>
</dbReference>
<accession>A0AAJ0AGT0</accession>
<dbReference type="PANTHER" id="PTHR12905:SF0">
    <property type="entry name" value="CALCINEURIN-LIKE PHOSPHOESTERASE DOMAIN-CONTAINING PROTEIN"/>
    <property type="match status" value="1"/>
</dbReference>
<keyword evidence="3" id="KW-1185">Reference proteome</keyword>
<dbReference type="InterPro" id="IPR051693">
    <property type="entry name" value="UPF0046_metallophosphoest"/>
</dbReference>
<reference evidence="2" key="1">
    <citation type="submission" date="2021-06" db="EMBL/GenBank/DDBJ databases">
        <title>Comparative genomics, transcriptomics and evolutionary studies reveal genomic signatures of adaptation to plant cell wall in hemibiotrophic fungi.</title>
        <authorList>
            <consortium name="DOE Joint Genome Institute"/>
            <person name="Baroncelli R."/>
            <person name="Diaz J.F."/>
            <person name="Benocci T."/>
            <person name="Peng M."/>
            <person name="Battaglia E."/>
            <person name="Haridas S."/>
            <person name="Andreopoulos W."/>
            <person name="Labutti K."/>
            <person name="Pangilinan J."/>
            <person name="Floch G.L."/>
            <person name="Makela M.R."/>
            <person name="Henrissat B."/>
            <person name="Grigoriev I.V."/>
            <person name="Crouch J.A."/>
            <person name="De Vries R.P."/>
            <person name="Sukno S.A."/>
            <person name="Thon M.R."/>
        </authorList>
    </citation>
    <scope>NUCLEOTIDE SEQUENCE</scope>
    <source>
        <strain evidence="2">CBS 193.32</strain>
    </source>
</reference>